<keyword evidence="10" id="KW-1185">Reference proteome</keyword>
<dbReference type="Proteomes" id="UP000053641">
    <property type="component" value="Unassembled WGS sequence"/>
</dbReference>
<evidence type="ECO:0000256" key="3">
    <source>
        <dbReference type="ARBA" id="ARBA00022525"/>
    </source>
</evidence>
<dbReference type="Gene3D" id="2.40.128.30">
    <property type="entry name" value="Avidin-like"/>
    <property type="match status" value="1"/>
</dbReference>
<evidence type="ECO:0000313" key="10">
    <source>
        <dbReference type="Proteomes" id="UP000053641"/>
    </source>
</evidence>
<sequence>PLRGFQQRNEEQPTFGFTIKLTLPGSITVFAGQYFVDKNGKEVLKTTWLLRDPVDCLEDDWKATRVGVSTFTR</sequence>
<feature type="non-terminal residue" evidence="9">
    <location>
        <position position="1"/>
    </location>
</feature>
<keyword evidence="6 8" id="KW-0325">Glycoprotein</keyword>
<evidence type="ECO:0000256" key="7">
    <source>
        <dbReference type="ARBA" id="ARBA00023267"/>
    </source>
</evidence>
<dbReference type="GO" id="GO:0005576">
    <property type="term" value="C:extracellular region"/>
    <property type="evidence" value="ECO:0007669"/>
    <property type="project" value="UniProtKB-SubCell"/>
</dbReference>
<dbReference type="InterPro" id="IPR005469">
    <property type="entry name" value="Avidin"/>
</dbReference>
<feature type="non-terminal residue" evidence="9">
    <location>
        <position position="73"/>
    </location>
</feature>
<comment type="subcellular location">
    <subcellularLocation>
        <location evidence="1 8">Secreted</location>
    </subcellularLocation>
</comment>
<dbReference type="GO" id="GO:0009374">
    <property type="term" value="F:biotin binding"/>
    <property type="evidence" value="ECO:0007669"/>
    <property type="project" value="UniProtKB-UniRule"/>
</dbReference>
<dbReference type="PRINTS" id="PR00709">
    <property type="entry name" value="AVIDIN"/>
</dbReference>
<dbReference type="EMBL" id="KL894984">
    <property type="protein sequence ID" value="KGL82208.1"/>
    <property type="molecule type" value="Genomic_DNA"/>
</dbReference>
<comment type="function">
    <text evidence="8">Forms a strong non-covalent specific complex with biotin.</text>
</comment>
<comment type="subunit">
    <text evidence="8">Homotetramer.</text>
</comment>
<evidence type="ECO:0000256" key="2">
    <source>
        <dbReference type="ARBA" id="ARBA00006297"/>
    </source>
</evidence>
<evidence type="ECO:0000256" key="5">
    <source>
        <dbReference type="ARBA" id="ARBA00023157"/>
    </source>
</evidence>
<accession>A0A099ZMQ7</accession>
<evidence type="ECO:0000313" key="9">
    <source>
        <dbReference type="EMBL" id="KGL82208.1"/>
    </source>
</evidence>
<proteinExistence type="inferred from homology"/>
<dbReference type="InterPro" id="IPR036896">
    <property type="entry name" value="Avidin-like_sf"/>
</dbReference>
<reference evidence="9 10" key="1">
    <citation type="submission" date="2014-06" db="EMBL/GenBank/DDBJ databases">
        <title>Genome evolution of avian class.</title>
        <authorList>
            <person name="Zhang G."/>
            <person name="Li C."/>
        </authorList>
    </citation>
    <scope>NUCLEOTIDE SEQUENCE [LARGE SCALE GENOMIC DNA]</scope>
    <source>
        <strain evidence="9">BGI_N309</strain>
    </source>
</reference>
<dbReference type="PANTHER" id="PTHR34399">
    <property type="entry name" value="AVIDIN-RELATED"/>
    <property type="match status" value="1"/>
</dbReference>
<dbReference type="PROSITE" id="PS51326">
    <property type="entry name" value="AVIDIN_2"/>
    <property type="match status" value="1"/>
</dbReference>
<dbReference type="PANTHER" id="PTHR34399:SF3">
    <property type="entry name" value="AVID PROTEIN-RELATED"/>
    <property type="match status" value="1"/>
</dbReference>
<evidence type="ECO:0000256" key="1">
    <source>
        <dbReference type="ARBA" id="ARBA00004613"/>
    </source>
</evidence>
<evidence type="ECO:0000256" key="4">
    <source>
        <dbReference type="ARBA" id="ARBA00022729"/>
    </source>
</evidence>
<dbReference type="SUPFAM" id="SSF50876">
    <property type="entry name" value="Avidin/streptavidin"/>
    <property type="match status" value="1"/>
</dbReference>
<protein>
    <recommendedName>
        <fullName evidence="8">Avidin</fullName>
    </recommendedName>
</protein>
<organism evidence="9 10">
    <name type="scientific">Tinamus guttatus</name>
    <name type="common">White-throated tinamou</name>
    <dbReference type="NCBI Taxonomy" id="94827"/>
    <lineage>
        <taxon>Eukaryota</taxon>
        <taxon>Metazoa</taxon>
        <taxon>Chordata</taxon>
        <taxon>Craniata</taxon>
        <taxon>Vertebrata</taxon>
        <taxon>Euteleostomi</taxon>
        <taxon>Archelosauria</taxon>
        <taxon>Archosauria</taxon>
        <taxon>Dinosauria</taxon>
        <taxon>Saurischia</taxon>
        <taxon>Theropoda</taxon>
        <taxon>Coelurosauria</taxon>
        <taxon>Aves</taxon>
        <taxon>Palaeognathae</taxon>
        <taxon>Tinamiformes</taxon>
        <taxon>Tinamidae</taxon>
        <taxon>Tinamus</taxon>
    </lineage>
</organism>
<dbReference type="Pfam" id="PF01382">
    <property type="entry name" value="Avidin"/>
    <property type="match status" value="1"/>
</dbReference>
<dbReference type="InterPro" id="IPR005468">
    <property type="entry name" value="Avidin/str"/>
</dbReference>
<name>A0A099ZMQ7_TINGU</name>
<evidence type="ECO:0000256" key="6">
    <source>
        <dbReference type="ARBA" id="ARBA00023180"/>
    </source>
</evidence>
<gene>
    <name evidence="9" type="ORF">N309_11995</name>
</gene>
<evidence type="ECO:0000256" key="8">
    <source>
        <dbReference type="RuleBase" id="RU369114"/>
    </source>
</evidence>
<comment type="similarity">
    <text evidence="2 8">Belongs to the avidin/streptavidin family.</text>
</comment>
<keyword evidence="7 8" id="KW-0092">Biotin</keyword>
<dbReference type="AlphaFoldDB" id="A0A099ZMQ7"/>
<keyword evidence="3 8" id="KW-0964">Secreted</keyword>
<keyword evidence="4 8" id="KW-0732">Signal</keyword>
<dbReference type="InterPro" id="IPR051764">
    <property type="entry name" value="Avidin/Streptavidin-rel"/>
</dbReference>
<keyword evidence="5" id="KW-1015">Disulfide bond</keyword>